<name>A0A0A9EUG8_ARUDO</name>
<feature type="transmembrane region" description="Helical" evidence="1">
    <location>
        <begin position="37"/>
        <end position="55"/>
    </location>
</feature>
<protein>
    <submittedName>
        <fullName evidence="2">Uncharacterized protein</fullName>
    </submittedName>
</protein>
<organism evidence="2">
    <name type="scientific">Arundo donax</name>
    <name type="common">Giant reed</name>
    <name type="synonym">Donax arundinaceus</name>
    <dbReference type="NCBI Taxonomy" id="35708"/>
    <lineage>
        <taxon>Eukaryota</taxon>
        <taxon>Viridiplantae</taxon>
        <taxon>Streptophyta</taxon>
        <taxon>Embryophyta</taxon>
        <taxon>Tracheophyta</taxon>
        <taxon>Spermatophyta</taxon>
        <taxon>Magnoliopsida</taxon>
        <taxon>Liliopsida</taxon>
        <taxon>Poales</taxon>
        <taxon>Poaceae</taxon>
        <taxon>PACMAD clade</taxon>
        <taxon>Arundinoideae</taxon>
        <taxon>Arundineae</taxon>
        <taxon>Arundo</taxon>
    </lineage>
</organism>
<sequence length="78" mass="8889">MFTIELVVWYYYTGRAVCFECVLTSGIKFSKIVGQRTLHLSLFTVCVLLFVCTLFHCHDNFGLLCNCLVMLGLLPVYA</sequence>
<proteinExistence type="predicted"/>
<dbReference type="EMBL" id="GBRH01193491">
    <property type="protein sequence ID" value="JAE04405.1"/>
    <property type="molecule type" value="Transcribed_RNA"/>
</dbReference>
<reference evidence="2" key="1">
    <citation type="submission" date="2014-09" db="EMBL/GenBank/DDBJ databases">
        <authorList>
            <person name="Magalhaes I.L.F."/>
            <person name="Oliveira U."/>
            <person name="Santos F.R."/>
            <person name="Vidigal T.H.D.A."/>
            <person name="Brescovit A.D."/>
            <person name="Santos A.J."/>
        </authorList>
    </citation>
    <scope>NUCLEOTIDE SEQUENCE</scope>
    <source>
        <tissue evidence="2">Shoot tissue taken approximately 20 cm above the soil surface</tissue>
    </source>
</reference>
<reference evidence="2" key="2">
    <citation type="journal article" date="2015" name="Data Brief">
        <title>Shoot transcriptome of the giant reed, Arundo donax.</title>
        <authorList>
            <person name="Barrero R.A."/>
            <person name="Guerrero F.D."/>
            <person name="Moolhuijzen P."/>
            <person name="Goolsby J.A."/>
            <person name="Tidwell J."/>
            <person name="Bellgard S.E."/>
            <person name="Bellgard M.I."/>
        </authorList>
    </citation>
    <scope>NUCLEOTIDE SEQUENCE</scope>
    <source>
        <tissue evidence="2">Shoot tissue taken approximately 20 cm above the soil surface</tissue>
    </source>
</reference>
<keyword evidence="1" id="KW-0472">Membrane</keyword>
<keyword evidence="1" id="KW-0812">Transmembrane</keyword>
<dbReference type="AlphaFoldDB" id="A0A0A9EUG8"/>
<evidence type="ECO:0000256" key="1">
    <source>
        <dbReference type="SAM" id="Phobius"/>
    </source>
</evidence>
<accession>A0A0A9EUG8</accession>
<keyword evidence="1" id="KW-1133">Transmembrane helix</keyword>
<evidence type="ECO:0000313" key="2">
    <source>
        <dbReference type="EMBL" id="JAE04405.1"/>
    </source>
</evidence>